<proteinExistence type="predicted"/>
<name>A0A8S5Q6F2_9CAUD</name>
<evidence type="ECO:0000313" key="1">
    <source>
        <dbReference type="EMBL" id="DAE14100.1"/>
    </source>
</evidence>
<sequence length="78" mass="9244">MVGWVCSRFTAQFSYRYEAKKMQEQEKIPVWVQIVNGKTVCICHRGRKGCKKPCEKDVVTRDKFAGWQGIMRRDRFGR</sequence>
<accession>A0A8S5Q6F2</accession>
<reference evidence="1" key="1">
    <citation type="journal article" date="2021" name="Proc. Natl. Acad. Sci. U.S.A.">
        <title>A Catalog of Tens of Thousands of Viruses from Human Metagenomes Reveals Hidden Associations with Chronic Diseases.</title>
        <authorList>
            <person name="Tisza M.J."/>
            <person name="Buck C.B."/>
        </authorList>
    </citation>
    <scope>NUCLEOTIDE SEQUENCE</scope>
    <source>
        <strain evidence="1">Ctlwr10</strain>
    </source>
</reference>
<protein>
    <submittedName>
        <fullName evidence="1">Uncharacterized protein</fullName>
    </submittedName>
</protein>
<dbReference type="EMBL" id="BK015575">
    <property type="protein sequence ID" value="DAE14100.1"/>
    <property type="molecule type" value="Genomic_DNA"/>
</dbReference>
<organism evidence="1">
    <name type="scientific">Caudovirales sp. ctlwr10</name>
    <dbReference type="NCBI Taxonomy" id="2825771"/>
    <lineage>
        <taxon>Viruses</taxon>
        <taxon>Duplodnaviria</taxon>
        <taxon>Heunggongvirae</taxon>
        <taxon>Uroviricota</taxon>
        <taxon>Caudoviricetes</taxon>
    </lineage>
</organism>